<name>X0WH45_9ZZZZ</name>
<feature type="non-terminal residue" evidence="1">
    <location>
        <position position="250"/>
    </location>
</feature>
<comment type="caution">
    <text evidence="1">The sequence shown here is derived from an EMBL/GenBank/DDBJ whole genome shotgun (WGS) entry which is preliminary data.</text>
</comment>
<dbReference type="AlphaFoldDB" id="X0WH45"/>
<evidence type="ECO:0000313" key="1">
    <source>
        <dbReference type="EMBL" id="GAG30289.1"/>
    </source>
</evidence>
<sequence>TVGTIAVSYDATDGHSGIAQIFLLWKTQDTDWAVFDTVNDSDSGTVGFNPPGDDKYFFASWARDHAGNNEDFDGTPDTQTVYDTARPASDCDAPHYVSGATIAVSYSAEDVECGIKNVELWYRFDGGEWIYSGHISTESTAGVFDFIPNDYHTSGFLDATTDGQYDFYTIAYDYAEWSEDPPATPDASTTYDTIRPESACSSPEFSMSASIAVSYIATDTTAGIASVDLYYTLSSSGSDPVLWGTSTAGT</sequence>
<organism evidence="1">
    <name type="scientific">marine sediment metagenome</name>
    <dbReference type="NCBI Taxonomy" id="412755"/>
    <lineage>
        <taxon>unclassified sequences</taxon>
        <taxon>metagenomes</taxon>
        <taxon>ecological metagenomes</taxon>
    </lineage>
</organism>
<accession>X0WH45</accession>
<dbReference type="EMBL" id="BARS01043891">
    <property type="protein sequence ID" value="GAG30289.1"/>
    <property type="molecule type" value="Genomic_DNA"/>
</dbReference>
<gene>
    <name evidence="1" type="ORF">S01H1_66385</name>
</gene>
<protein>
    <submittedName>
        <fullName evidence="1">Uncharacterized protein</fullName>
    </submittedName>
</protein>
<feature type="non-terminal residue" evidence="1">
    <location>
        <position position="1"/>
    </location>
</feature>
<reference evidence="1" key="1">
    <citation type="journal article" date="2014" name="Front. Microbiol.">
        <title>High frequency of phylogenetically diverse reductive dehalogenase-homologous genes in deep subseafloor sedimentary metagenomes.</title>
        <authorList>
            <person name="Kawai M."/>
            <person name="Futagami T."/>
            <person name="Toyoda A."/>
            <person name="Takaki Y."/>
            <person name="Nishi S."/>
            <person name="Hori S."/>
            <person name="Arai W."/>
            <person name="Tsubouchi T."/>
            <person name="Morono Y."/>
            <person name="Uchiyama I."/>
            <person name="Ito T."/>
            <person name="Fujiyama A."/>
            <person name="Inagaki F."/>
            <person name="Takami H."/>
        </authorList>
    </citation>
    <scope>NUCLEOTIDE SEQUENCE</scope>
    <source>
        <strain evidence="1">Expedition CK06-06</strain>
    </source>
</reference>
<proteinExistence type="predicted"/>